<comment type="caution">
    <text evidence="1">The sequence shown here is derived from an EMBL/GenBank/DDBJ whole genome shotgun (WGS) entry which is preliminary data.</text>
</comment>
<evidence type="ECO:0000313" key="2">
    <source>
        <dbReference type="Proteomes" id="UP000316095"/>
    </source>
</evidence>
<sequence length="225" mass="26778">MTTETWDEWEILWTYEWQEDDVKRHWKSSAKKLGLNPWDLTILETIWYGHGQGTSLEFLTERSFGNSQHQYPDQVKRSIERVFTKGWLQFLDVEFVDRMAQHLNREGYEIVDGLIGTYDRDDDSKGLEGVISFTEDGAAIYKSWLSDMWPDKQFVKERDEHWAIAELSDDQYVIYGETLEACQRALDHKTVRKSSPPEAVGRWCDRWWQKFESGVRIFYEVDEQD</sequence>
<proteinExistence type="predicted"/>
<dbReference type="RefSeq" id="WP_146505542.1">
    <property type="nucleotide sequence ID" value="NZ_SJPG01000001.1"/>
</dbReference>
<keyword evidence="2" id="KW-1185">Reference proteome</keyword>
<dbReference type="AlphaFoldDB" id="A0A5C5XNT9"/>
<accession>A0A5C5XNT9</accession>
<dbReference type="OrthoDB" id="281666at2"/>
<protein>
    <submittedName>
        <fullName evidence="1">Uncharacterized protein</fullName>
    </submittedName>
</protein>
<reference evidence="1 2" key="1">
    <citation type="submission" date="2019-02" db="EMBL/GenBank/DDBJ databases">
        <title>Deep-cultivation of Planctomycetes and their phenomic and genomic characterization uncovers novel biology.</title>
        <authorList>
            <person name="Wiegand S."/>
            <person name="Jogler M."/>
            <person name="Boedeker C."/>
            <person name="Pinto D."/>
            <person name="Vollmers J."/>
            <person name="Rivas-Marin E."/>
            <person name="Kohn T."/>
            <person name="Peeters S.H."/>
            <person name="Heuer A."/>
            <person name="Rast P."/>
            <person name="Oberbeckmann S."/>
            <person name="Bunk B."/>
            <person name="Jeske O."/>
            <person name="Meyerdierks A."/>
            <person name="Storesund J.E."/>
            <person name="Kallscheuer N."/>
            <person name="Luecker S."/>
            <person name="Lage O.M."/>
            <person name="Pohl T."/>
            <person name="Merkel B.J."/>
            <person name="Hornburger P."/>
            <person name="Mueller R.-W."/>
            <person name="Bruemmer F."/>
            <person name="Labrenz M."/>
            <person name="Spormann A.M."/>
            <person name="Op Den Camp H."/>
            <person name="Overmann J."/>
            <person name="Amann R."/>
            <person name="Jetten M.S.M."/>
            <person name="Mascher T."/>
            <person name="Medema M.H."/>
            <person name="Devos D.P."/>
            <person name="Kaster A.-K."/>
            <person name="Ovreas L."/>
            <person name="Rohde M."/>
            <person name="Galperin M.Y."/>
            <person name="Jogler C."/>
        </authorList>
    </citation>
    <scope>NUCLEOTIDE SEQUENCE [LARGE SCALE GENOMIC DNA]</scope>
    <source>
        <strain evidence="1 2">Pan54</strain>
    </source>
</reference>
<name>A0A5C5XNT9_9PLAN</name>
<evidence type="ECO:0000313" key="1">
    <source>
        <dbReference type="EMBL" id="TWT63755.1"/>
    </source>
</evidence>
<dbReference type="Proteomes" id="UP000316095">
    <property type="component" value="Unassembled WGS sequence"/>
</dbReference>
<gene>
    <name evidence="1" type="ORF">Pan54_45130</name>
</gene>
<dbReference type="EMBL" id="SJPG01000001">
    <property type="protein sequence ID" value="TWT63755.1"/>
    <property type="molecule type" value="Genomic_DNA"/>
</dbReference>
<organism evidence="1 2">
    <name type="scientific">Rubinisphaera italica</name>
    <dbReference type="NCBI Taxonomy" id="2527969"/>
    <lineage>
        <taxon>Bacteria</taxon>
        <taxon>Pseudomonadati</taxon>
        <taxon>Planctomycetota</taxon>
        <taxon>Planctomycetia</taxon>
        <taxon>Planctomycetales</taxon>
        <taxon>Planctomycetaceae</taxon>
        <taxon>Rubinisphaera</taxon>
    </lineage>
</organism>